<protein>
    <submittedName>
        <fullName evidence="1">Uncharacterized protein</fullName>
    </submittedName>
</protein>
<reference evidence="1" key="4">
    <citation type="submission" date="2019-03" db="UniProtKB">
        <authorList>
            <consortium name="EnsemblPlants"/>
        </authorList>
    </citation>
    <scope>IDENTIFICATION</scope>
</reference>
<evidence type="ECO:0000313" key="2">
    <source>
        <dbReference type="Proteomes" id="UP000015105"/>
    </source>
</evidence>
<reference evidence="2" key="1">
    <citation type="journal article" date="2014" name="Science">
        <title>Ancient hybridizations among the ancestral genomes of bread wheat.</title>
        <authorList>
            <consortium name="International Wheat Genome Sequencing Consortium,"/>
            <person name="Marcussen T."/>
            <person name="Sandve S.R."/>
            <person name="Heier L."/>
            <person name="Spannagl M."/>
            <person name="Pfeifer M."/>
            <person name="Jakobsen K.S."/>
            <person name="Wulff B.B."/>
            <person name="Steuernagel B."/>
            <person name="Mayer K.F."/>
            <person name="Olsen O.A."/>
        </authorList>
    </citation>
    <scope>NUCLEOTIDE SEQUENCE [LARGE SCALE GENOMIC DNA]</scope>
    <source>
        <strain evidence="2">cv. AL8/78</strain>
    </source>
</reference>
<reference evidence="1" key="5">
    <citation type="journal article" date="2021" name="G3 (Bethesda)">
        <title>Aegilops tauschii genome assembly Aet v5.0 features greater sequence contiguity and improved annotation.</title>
        <authorList>
            <person name="Wang L."/>
            <person name="Zhu T."/>
            <person name="Rodriguez J.C."/>
            <person name="Deal K.R."/>
            <person name="Dubcovsky J."/>
            <person name="McGuire P.E."/>
            <person name="Lux T."/>
            <person name="Spannagl M."/>
            <person name="Mayer K.F.X."/>
            <person name="Baldrich P."/>
            <person name="Meyers B.C."/>
            <person name="Huo N."/>
            <person name="Gu Y.Q."/>
            <person name="Zhou H."/>
            <person name="Devos K.M."/>
            <person name="Bennetzen J.L."/>
            <person name="Unver T."/>
            <person name="Budak H."/>
            <person name="Gulick P.J."/>
            <person name="Galiba G."/>
            <person name="Kalapos B."/>
            <person name="Nelson D.R."/>
            <person name="Li P."/>
            <person name="You F.M."/>
            <person name="Luo M.C."/>
            <person name="Dvorak J."/>
        </authorList>
    </citation>
    <scope>NUCLEOTIDE SEQUENCE [LARGE SCALE GENOMIC DNA]</scope>
    <source>
        <strain evidence="1">cv. AL8/78</strain>
    </source>
</reference>
<dbReference type="Proteomes" id="UP000015105">
    <property type="component" value="Chromosome 7D"/>
</dbReference>
<sequence>MVCRVRGPEPSPGRADVRLPRRAGDVGHAQLRQGGRCRRLGAGEAAAAAAEEAVLEAASVVLARPVAARRCSAVRRTAYELVPGNVDRRHISWHPAAVMLLPAIAPRVHGNDPCDQTSPTMHVYTRLLYSFWTEQLSSALIWC</sequence>
<dbReference type="AlphaFoldDB" id="A0A453T2V2"/>
<keyword evidence="2" id="KW-1185">Reference proteome</keyword>
<reference evidence="1" key="3">
    <citation type="journal article" date="2017" name="Nature">
        <title>Genome sequence of the progenitor of the wheat D genome Aegilops tauschii.</title>
        <authorList>
            <person name="Luo M.C."/>
            <person name="Gu Y.Q."/>
            <person name="Puiu D."/>
            <person name="Wang H."/>
            <person name="Twardziok S.O."/>
            <person name="Deal K.R."/>
            <person name="Huo N."/>
            <person name="Zhu T."/>
            <person name="Wang L."/>
            <person name="Wang Y."/>
            <person name="McGuire P.E."/>
            <person name="Liu S."/>
            <person name="Long H."/>
            <person name="Ramasamy R.K."/>
            <person name="Rodriguez J.C."/>
            <person name="Van S.L."/>
            <person name="Yuan L."/>
            <person name="Wang Z."/>
            <person name="Xia Z."/>
            <person name="Xiao L."/>
            <person name="Anderson O.D."/>
            <person name="Ouyang S."/>
            <person name="Liang Y."/>
            <person name="Zimin A.V."/>
            <person name="Pertea G."/>
            <person name="Qi P."/>
            <person name="Bennetzen J.L."/>
            <person name="Dai X."/>
            <person name="Dawson M.W."/>
            <person name="Muller H.G."/>
            <person name="Kugler K."/>
            <person name="Rivarola-Duarte L."/>
            <person name="Spannagl M."/>
            <person name="Mayer K.F.X."/>
            <person name="Lu F.H."/>
            <person name="Bevan M.W."/>
            <person name="Leroy P."/>
            <person name="Li P."/>
            <person name="You F.M."/>
            <person name="Sun Q."/>
            <person name="Liu Z."/>
            <person name="Lyons E."/>
            <person name="Wicker T."/>
            <person name="Salzberg S.L."/>
            <person name="Devos K.M."/>
            <person name="Dvorak J."/>
        </authorList>
    </citation>
    <scope>NUCLEOTIDE SEQUENCE [LARGE SCALE GENOMIC DNA]</scope>
    <source>
        <strain evidence="1">cv. AL8/78</strain>
    </source>
</reference>
<organism evidence="1 2">
    <name type="scientific">Aegilops tauschii subsp. strangulata</name>
    <name type="common">Goatgrass</name>
    <dbReference type="NCBI Taxonomy" id="200361"/>
    <lineage>
        <taxon>Eukaryota</taxon>
        <taxon>Viridiplantae</taxon>
        <taxon>Streptophyta</taxon>
        <taxon>Embryophyta</taxon>
        <taxon>Tracheophyta</taxon>
        <taxon>Spermatophyta</taxon>
        <taxon>Magnoliopsida</taxon>
        <taxon>Liliopsida</taxon>
        <taxon>Poales</taxon>
        <taxon>Poaceae</taxon>
        <taxon>BOP clade</taxon>
        <taxon>Pooideae</taxon>
        <taxon>Triticodae</taxon>
        <taxon>Triticeae</taxon>
        <taxon>Triticinae</taxon>
        <taxon>Aegilops</taxon>
    </lineage>
</organism>
<accession>A0A453T2V2</accession>
<evidence type="ECO:0000313" key="1">
    <source>
        <dbReference type="EnsemblPlants" id="AET7Gv21205500.1"/>
    </source>
</evidence>
<reference evidence="2" key="2">
    <citation type="journal article" date="2017" name="Nat. Plants">
        <title>The Aegilops tauschii genome reveals multiple impacts of transposons.</title>
        <authorList>
            <person name="Zhao G."/>
            <person name="Zou C."/>
            <person name="Li K."/>
            <person name="Wang K."/>
            <person name="Li T."/>
            <person name="Gao L."/>
            <person name="Zhang X."/>
            <person name="Wang H."/>
            <person name="Yang Z."/>
            <person name="Liu X."/>
            <person name="Jiang W."/>
            <person name="Mao L."/>
            <person name="Kong X."/>
            <person name="Jiao Y."/>
            <person name="Jia J."/>
        </authorList>
    </citation>
    <scope>NUCLEOTIDE SEQUENCE [LARGE SCALE GENOMIC DNA]</scope>
    <source>
        <strain evidence="2">cv. AL8/78</strain>
    </source>
</reference>
<dbReference type="EnsemblPlants" id="AET7Gv21205500.1">
    <property type="protein sequence ID" value="AET7Gv21205500.1"/>
    <property type="gene ID" value="AET7Gv21205500"/>
</dbReference>
<proteinExistence type="predicted"/>
<name>A0A453T2V2_AEGTS</name>
<dbReference type="Gramene" id="AET7Gv21205500.1">
    <property type="protein sequence ID" value="AET7Gv21205500.1"/>
    <property type="gene ID" value="AET7Gv21205500"/>
</dbReference>